<organism evidence="2 3">
    <name type="scientific">Plakobranchus ocellatus</name>
    <dbReference type="NCBI Taxonomy" id="259542"/>
    <lineage>
        <taxon>Eukaryota</taxon>
        <taxon>Metazoa</taxon>
        <taxon>Spiralia</taxon>
        <taxon>Lophotrochozoa</taxon>
        <taxon>Mollusca</taxon>
        <taxon>Gastropoda</taxon>
        <taxon>Heterobranchia</taxon>
        <taxon>Euthyneura</taxon>
        <taxon>Panpulmonata</taxon>
        <taxon>Sacoglossa</taxon>
        <taxon>Placobranchoidea</taxon>
        <taxon>Plakobranchidae</taxon>
        <taxon>Plakobranchus</taxon>
    </lineage>
</organism>
<protein>
    <submittedName>
        <fullName evidence="2">Uncharacterized protein</fullName>
    </submittedName>
</protein>
<evidence type="ECO:0000313" key="3">
    <source>
        <dbReference type="Proteomes" id="UP000735302"/>
    </source>
</evidence>
<feature type="compositionally biased region" description="Basic and acidic residues" evidence="1">
    <location>
        <begin position="125"/>
        <end position="139"/>
    </location>
</feature>
<sequence length="139" mass="15293">MNVNFPSRVNIFVRAEGGEDNLLEDVHVKSGRHHRMVRISRQAALGKLNIFSLTLSISIQVSLKSDTDDDDDDDNTAAAAATVAAIVQVHDIAETQIGRALRTEGAGEYRREGWLRGNGGGLGGKRREEGDRGKEKRRR</sequence>
<proteinExistence type="predicted"/>
<evidence type="ECO:0000256" key="1">
    <source>
        <dbReference type="SAM" id="MobiDB-lite"/>
    </source>
</evidence>
<accession>A0AAV4CG31</accession>
<comment type="caution">
    <text evidence="2">The sequence shown here is derived from an EMBL/GenBank/DDBJ whole genome shotgun (WGS) entry which is preliminary data.</text>
</comment>
<dbReference type="AlphaFoldDB" id="A0AAV4CG31"/>
<feature type="region of interest" description="Disordered" evidence="1">
    <location>
        <begin position="108"/>
        <end position="139"/>
    </location>
</feature>
<dbReference type="EMBL" id="BLXT01006250">
    <property type="protein sequence ID" value="GFO30552.1"/>
    <property type="molecule type" value="Genomic_DNA"/>
</dbReference>
<name>A0AAV4CG31_9GAST</name>
<gene>
    <name evidence="2" type="ORF">PoB_005705700</name>
</gene>
<reference evidence="2 3" key="1">
    <citation type="journal article" date="2021" name="Elife">
        <title>Chloroplast acquisition without the gene transfer in kleptoplastic sea slugs, Plakobranchus ocellatus.</title>
        <authorList>
            <person name="Maeda T."/>
            <person name="Takahashi S."/>
            <person name="Yoshida T."/>
            <person name="Shimamura S."/>
            <person name="Takaki Y."/>
            <person name="Nagai Y."/>
            <person name="Toyoda A."/>
            <person name="Suzuki Y."/>
            <person name="Arimoto A."/>
            <person name="Ishii H."/>
            <person name="Satoh N."/>
            <person name="Nishiyama T."/>
            <person name="Hasebe M."/>
            <person name="Maruyama T."/>
            <person name="Minagawa J."/>
            <person name="Obokata J."/>
            <person name="Shigenobu S."/>
        </authorList>
    </citation>
    <scope>NUCLEOTIDE SEQUENCE [LARGE SCALE GENOMIC DNA]</scope>
</reference>
<dbReference type="Proteomes" id="UP000735302">
    <property type="component" value="Unassembled WGS sequence"/>
</dbReference>
<evidence type="ECO:0000313" key="2">
    <source>
        <dbReference type="EMBL" id="GFO30552.1"/>
    </source>
</evidence>
<keyword evidence="3" id="KW-1185">Reference proteome</keyword>